<proteinExistence type="predicted"/>
<dbReference type="Pfam" id="PF00639">
    <property type="entry name" value="Rotamase"/>
    <property type="match status" value="2"/>
</dbReference>
<evidence type="ECO:0000313" key="5">
    <source>
        <dbReference type="EMBL" id="MDI9858638.1"/>
    </source>
</evidence>
<dbReference type="InterPro" id="IPR006665">
    <property type="entry name" value="OmpA-like"/>
</dbReference>
<dbReference type="Gene3D" id="3.10.50.40">
    <property type="match status" value="2"/>
</dbReference>
<dbReference type="SUPFAM" id="SSF103088">
    <property type="entry name" value="OmpA-like"/>
    <property type="match status" value="1"/>
</dbReference>
<dbReference type="Gene3D" id="3.30.1330.60">
    <property type="entry name" value="OmpA-like domain"/>
    <property type="match status" value="1"/>
</dbReference>
<dbReference type="InterPro" id="IPR000297">
    <property type="entry name" value="PPIase_PpiC"/>
</dbReference>
<gene>
    <name evidence="5" type="ORF">QM524_05415</name>
</gene>
<dbReference type="CDD" id="cd07185">
    <property type="entry name" value="OmpA_C-like"/>
    <property type="match status" value="1"/>
</dbReference>
<evidence type="ECO:0000259" key="3">
    <source>
        <dbReference type="PROSITE" id="PS50198"/>
    </source>
</evidence>
<dbReference type="PROSITE" id="PS51123">
    <property type="entry name" value="OMPA_2"/>
    <property type="match status" value="1"/>
</dbReference>
<dbReference type="RefSeq" id="WP_283343804.1">
    <property type="nucleotide sequence ID" value="NZ_JASHIF010000004.1"/>
</dbReference>
<dbReference type="PANTHER" id="PTHR47245">
    <property type="entry name" value="PEPTIDYLPROLYL ISOMERASE"/>
    <property type="match status" value="1"/>
</dbReference>
<dbReference type="Pfam" id="PF00691">
    <property type="entry name" value="OmpA"/>
    <property type="match status" value="1"/>
</dbReference>
<dbReference type="GO" id="GO:0003755">
    <property type="term" value="F:peptidyl-prolyl cis-trans isomerase activity"/>
    <property type="evidence" value="ECO:0007669"/>
    <property type="project" value="UniProtKB-EC"/>
</dbReference>
<keyword evidence="1 5" id="KW-0413">Isomerase</keyword>
<evidence type="ECO:0000313" key="6">
    <source>
        <dbReference type="Proteomes" id="UP001236507"/>
    </source>
</evidence>
<dbReference type="SUPFAM" id="SSF54534">
    <property type="entry name" value="FKBP-like"/>
    <property type="match status" value="2"/>
</dbReference>
<dbReference type="SUPFAM" id="SSF109998">
    <property type="entry name" value="Triger factor/SurA peptide-binding domain-like"/>
    <property type="match status" value="1"/>
</dbReference>
<dbReference type="PROSITE" id="PS50198">
    <property type="entry name" value="PPIC_PPIASE_2"/>
    <property type="match status" value="2"/>
</dbReference>
<evidence type="ECO:0000256" key="1">
    <source>
        <dbReference type="PROSITE-ProRule" id="PRU00278"/>
    </source>
</evidence>
<sequence>MNKLFKIYTVIAASFGLATHEQTALAQSEVPAITIGSKIISSRDFELTYKKLVQSDSVKKENSKAFLQDFINYKLSVFAAEKAGLDTSRAFVDELDTYRKELAIPYLTDKAMLEKLIQEAYERMKEEVRVAQIFIPISSHATPADTLAVYDEIKNLRVRILRGEAFEQIAKDYSKDLKSAPRGGDLGYLAVLDNNYIFESAAYNTPKGEVSMPFRTEKGYHIIKVLDRRSFRGKVRLAHILVSVSASMSEAEKAAAKKRIDDAYAYLKKNEPFEGVCRTFSDDASTKSRGGVLGRWYEAGTLIDEKITDLVFSLKEKGDYTTPIQTSLGWHIFRLVEKKSLLKFEEIAPYIRQKINADASRGALARGTLVKKLVRDNNFLEYISVKQDAFDKFYKDRTGQEDYLGKTLFSINSKPYKTKDFYDFVLKQQRQMLKVGVVEDKSVDTWYKQFVEQANIAFEEANLEVRYPEFRSVVQEYREGILQKEMFEKYVLTPSLDSLGQVRFFQQNPDRYQYTNRVLAKLITTDRKETLEQAKQVLQKGPYPMNRRFPEIYFEKDKADFTPDAQKMLYELAVIMIKNRDYTVEITGNSDADEPENISAERARNIVNSLINKGISATRVIEKDDGKFKPASKNDHSKNMRVSIKFFSTSMDDVVKRFNTLKPNSLTAEERYFKRGENEFVDVANWAVGEQTFESKGRQVWIDINKVELPRAKTFQEARGQIIKDYQKQLYDNWISKLKERYPVSINENEVRRIIE</sequence>
<feature type="domain" description="PpiC" evidence="3">
    <location>
        <begin position="232"/>
        <end position="337"/>
    </location>
</feature>
<dbReference type="EC" id="5.2.1.8" evidence="5"/>
<dbReference type="PANTHER" id="PTHR47245:SF2">
    <property type="entry name" value="PEPTIDYL-PROLYL CIS-TRANS ISOMERASE HP_0175-RELATED"/>
    <property type="match status" value="1"/>
</dbReference>
<feature type="domain" description="PpiC" evidence="3">
    <location>
        <begin position="125"/>
        <end position="227"/>
    </location>
</feature>
<dbReference type="Proteomes" id="UP001236507">
    <property type="component" value="Unassembled WGS sequence"/>
</dbReference>
<keyword evidence="1" id="KW-0697">Rotamase</keyword>
<dbReference type="EMBL" id="JASHIF010000004">
    <property type="protein sequence ID" value="MDI9858638.1"/>
    <property type="molecule type" value="Genomic_DNA"/>
</dbReference>
<feature type="domain" description="OmpA-like" evidence="4">
    <location>
        <begin position="541"/>
        <end position="650"/>
    </location>
</feature>
<evidence type="ECO:0000256" key="2">
    <source>
        <dbReference type="PROSITE-ProRule" id="PRU00473"/>
    </source>
</evidence>
<organism evidence="5 6">
    <name type="scientific">Flectobacillus roseus</name>
    <dbReference type="NCBI Taxonomy" id="502259"/>
    <lineage>
        <taxon>Bacteria</taxon>
        <taxon>Pseudomonadati</taxon>
        <taxon>Bacteroidota</taxon>
        <taxon>Cytophagia</taxon>
        <taxon>Cytophagales</taxon>
        <taxon>Flectobacillaceae</taxon>
        <taxon>Flectobacillus</taxon>
    </lineage>
</organism>
<evidence type="ECO:0000259" key="4">
    <source>
        <dbReference type="PROSITE" id="PS51123"/>
    </source>
</evidence>
<comment type="caution">
    <text evidence="5">The sequence shown here is derived from an EMBL/GenBank/DDBJ whole genome shotgun (WGS) entry which is preliminary data.</text>
</comment>
<protein>
    <submittedName>
        <fullName evidence="5">Peptidylprolyl isomerase</fullName>
        <ecNumber evidence="5">5.2.1.8</ecNumber>
    </submittedName>
</protein>
<dbReference type="InterPro" id="IPR050245">
    <property type="entry name" value="PrsA_foldase"/>
</dbReference>
<dbReference type="InterPro" id="IPR027304">
    <property type="entry name" value="Trigger_fact/SurA_dom_sf"/>
</dbReference>
<dbReference type="InterPro" id="IPR036737">
    <property type="entry name" value="OmpA-like_sf"/>
</dbReference>
<name>A0ABT6Y4Z4_9BACT</name>
<reference evidence="5 6" key="1">
    <citation type="submission" date="2023-05" db="EMBL/GenBank/DDBJ databases">
        <title>Novel species of genus Flectobacillus isolated from stream in China.</title>
        <authorList>
            <person name="Lu H."/>
        </authorList>
    </citation>
    <scope>NUCLEOTIDE SEQUENCE [LARGE SCALE GENOMIC DNA]</scope>
    <source>
        <strain evidence="5 6">KCTC 42575</strain>
    </source>
</reference>
<dbReference type="InterPro" id="IPR046357">
    <property type="entry name" value="PPIase_dom_sf"/>
</dbReference>
<keyword evidence="6" id="KW-1185">Reference proteome</keyword>
<keyword evidence="2" id="KW-0472">Membrane</keyword>
<accession>A0ABT6Y4Z4</accession>